<dbReference type="EMBL" id="SNXS01000002">
    <property type="protein sequence ID" value="TDP72969.1"/>
    <property type="molecule type" value="Genomic_DNA"/>
</dbReference>
<gene>
    <name evidence="2" type="ORF">DES47_102715</name>
</gene>
<dbReference type="Proteomes" id="UP000295361">
    <property type="component" value="Unassembled WGS sequence"/>
</dbReference>
<evidence type="ECO:0000313" key="2">
    <source>
        <dbReference type="EMBL" id="TDP72969.1"/>
    </source>
</evidence>
<evidence type="ECO:0000256" key="1">
    <source>
        <dbReference type="SAM" id="SignalP"/>
    </source>
</evidence>
<evidence type="ECO:0000313" key="3">
    <source>
        <dbReference type="Proteomes" id="UP000295361"/>
    </source>
</evidence>
<keyword evidence="3" id="KW-1185">Reference proteome</keyword>
<feature type="chain" id="PRO_5020195898" evidence="1">
    <location>
        <begin position="29"/>
        <end position="53"/>
    </location>
</feature>
<keyword evidence="1" id="KW-0732">Signal</keyword>
<protein>
    <submittedName>
        <fullName evidence="2">Uncharacterized protein</fullName>
    </submittedName>
</protein>
<organism evidence="2 3">
    <name type="scientific">Roseateles toxinivorans</name>
    <dbReference type="NCBI Taxonomy" id="270368"/>
    <lineage>
        <taxon>Bacteria</taxon>
        <taxon>Pseudomonadati</taxon>
        <taxon>Pseudomonadota</taxon>
        <taxon>Betaproteobacteria</taxon>
        <taxon>Burkholderiales</taxon>
        <taxon>Sphaerotilaceae</taxon>
        <taxon>Roseateles</taxon>
    </lineage>
</organism>
<accession>A0A4R6QR59</accession>
<dbReference type="AlphaFoldDB" id="A0A4R6QR59"/>
<feature type="signal peptide" evidence="1">
    <location>
        <begin position="1"/>
        <end position="28"/>
    </location>
</feature>
<reference evidence="2 3" key="1">
    <citation type="submission" date="2019-03" db="EMBL/GenBank/DDBJ databases">
        <title>Genomic Encyclopedia of Type Strains, Phase IV (KMG-IV): sequencing the most valuable type-strain genomes for metagenomic binning, comparative biology and taxonomic classification.</title>
        <authorList>
            <person name="Goeker M."/>
        </authorList>
    </citation>
    <scope>NUCLEOTIDE SEQUENCE [LARGE SCALE GENOMIC DNA]</scope>
    <source>
        <strain evidence="2 3">DSM 16998</strain>
    </source>
</reference>
<name>A0A4R6QR59_9BURK</name>
<proteinExistence type="predicted"/>
<dbReference type="RefSeq" id="WP_166651925.1">
    <property type="nucleotide sequence ID" value="NZ_SNXS01000002.1"/>
</dbReference>
<comment type="caution">
    <text evidence="2">The sequence shown here is derived from an EMBL/GenBank/DDBJ whole genome shotgun (WGS) entry which is preliminary data.</text>
</comment>
<dbReference type="InParanoid" id="A0A4R6QR59"/>
<sequence>MKAFTFTEGLRLATAAAALFTLQAGAMAENGYVTTKEAKLDTIFWQAGFAAAD</sequence>